<proteinExistence type="predicted"/>
<accession>A0A099WH26</accession>
<keyword evidence="2" id="KW-1185">Reference proteome</keyword>
<dbReference type="Proteomes" id="UP000029844">
    <property type="component" value="Unassembled WGS sequence"/>
</dbReference>
<evidence type="ECO:0000313" key="2">
    <source>
        <dbReference type="Proteomes" id="UP000029844"/>
    </source>
</evidence>
<dbReference type="EMBL" id="JNFA01000005">
    <property type="protein sequence ID" value="KGL43445.1"/>
    <property type="molecule type" value="Genomic_DNA"/>
</dbReference>
<protein>
    <submittedName>
        <fullName evidence="1">Uncharacterized protein</fullName>
    </submittedName>
</protein>
<organism evidence="1 2">
    <name type="scientific">Listeria booriae</name>
    <dbReference type="NCBI Taxonomy" id="1552123"/>
    <lineage>
        <taxon>Bacteria</taxon>
        <taxon>Bacillati</taxon>
        <taxon>Bacillota</taxon>
        <taxon>Bacilli</taxon>
        <taxon>Bacillales</taxon>
        <taxon>Listeriaceae</taxon>
        <taxon>Listeria</taxon>
    </lineage>
</organism>
<evidence type="ECO:0000313" key="1">
    <source>
        <dbReference type="EMBL" id="KGL43445.1"/>
    </source>
</evidence>
<reference evidence="1 2" key="1">
    <citation type="submission" date="2014-05" db="EMBL/GenBank/DDBJ databases">
        <title>Novel Listeriaceae from food processing environments.</title>
        <authorList>
            <person name="den Bakker H.C."/>
        </authorList>
    </citation>
    <scope>NUCLEOTIDE SEQUENCE [LARGE SCALE GENOMIC DNA]</scope>
    <source>
        <strain evidence="1 2">FSL A5-0281</strain>
    </source>
</reference>
<name>A0A099WH26_9LIST</name>
<comment type="caution">
    <text evidence="1">The sequence shown here is derived from an EMBL/GenBank/DDBJ whole genome shotgun (WGS) entry which is preliminary data.</text>
</comment>
<dbReference type="AlphaFoldDB" id="A0A099WH26"/>
<sequence length="91" mass="10631">MESFQKKEVVHGKWLVFNLSFRSFACSFFKKTSPQSYFFLSALILYLDFTLKIGRQQSAMYVYLGYTLIRQFKGQKNHRGKGSNRDGQKGT</sequence>
<gene>
    <name evidence="1" type="ORF">EP57_02390</name>
</gene>
<dbReference type="STRING" id="1552123.EP57_02390"/>